<name>A0A9X2MAM4_9FIRM</name>
<evidence type="ECO:0000313" key="2">
    <source>
        <dbReference type="Proteomes" id="UP001140817"/>
    </source>
</evidence>
<reference evidence="1" key="1">
    <citation type="submission" date="2022-07" db="EMBL/GenBank/DDBJ databases">
        <title>Enhanced cultured diversity of the mouse gut microbiota enables custom-made synthetic communities.</title>
        <authorList>
            <person name="Afrizal A."/>
        </authorList>
    </citation>
    <scope>NUCLEOTIDE SEQUENCE</scope>
    <source>
        <strain evidence="1">DSM 29186</strain>
    </source>
</reference>
<keyword evidence="2" id="KW-1185">Reference proteome</keyword>
<gene>
    <name evidence="1" type="ORF">NSA58_14140</name>
</gene>
<accession>A0A9X2MAM4</accession>
<organism evidence="1 2">
    <name type="scientific">Terrisporobacter muris</name>
    <dbReference type="NCBI Taxonomy" id="2963284"/>
    <lineage>
        <taxon>Bacteria</taxon>
        <taxon>Bacillati</taxon>
        <taxon>Bacillota</taxon>
        <taxon>Clostridia</taxon>
        <taxon>Peptostreptococcales</taxon>
        <taxon>Peptostreptococcaceae</taxon>
        <taxon>Terrisporobacter</taxon>
    </lineage>
</organism>
<proteinExistence type="predicted"/>
<dbReference type="AlphaFoldDB" id="A0A9X2MAM4"/>
<dbReference type="EMBL" id="JANKBY010000213">
    <property type="protein sequence ID" value="MCR1823927.1"/>
    <property type="molecule type" value="Genomic_DNA"/>
</dbReference>
<dbReference type="Proteomes" id="UP001140817">
    <property type="component" value="Unassembled WGS sequence"/>
</dbReference>
<comment type="caution">
    <text evidence="1">The sequence shown here is derived from an EMBL/GenBank/DDBJ whole genome shotgun (WGS) entry which is preliminary data.</text>
</comment>
<protein>
    <submittedName>
        <fullName evidence="1">Uncharacterized protein</fullName>
    </submittedName>
</protein>
<sequence length="355" mass="41749">MKMELTQYEKDEILSWMKRREEYAKQNTVEKIDINLGIDGRNVIMSTNEELLDPEGSVELQLDWWLQGRIDNFTGEHEFIVSFPITYLEDNGICATKHYHKCYTKGEINNVNIVNEIIEQAKKILNKKNLTTDDFSGARAYGDVVHLIDTNGKKYSELINIKVHIPNNMIVYDEINEKTPKVIDKKYFDLTKDDVDTVIDELDIDVTTPQGDTKRDIVSMFCKNYMNMDFFMHSGKSFSTLNAWVDIFNDKLSIEDIIDTLSIKPKYLDYVYSNSYILEFEPNERFYLKSWVDYLRLLISFVEYLESISIEGIRIRFDMSPFDNNEFIQVNNNLEERENIKFTKELFNYGGVIKD</sequence>
<dbReference type="RefSeq" id="WP_257560605.1">
    <property type="nucleotide sequence ID" value="NZ_JANKBY010000213.1"/>
</dbReference>
<evidence type="ECO:0000313" key="1">
    <source>
        <dbReference type="EMBL" id="MCR1823927.1"/>
    </source>
</evidence>